<dbReference type="GO" id="GO:0004540">
    <property type="term" value="F:RNA nuclease activity"/>
    <property type="evidence" value="ECO:0007669"/>
    <property type="project" value="InterPro"/>
</dbReference>
<feature type="domain" description="NYN" evidence="1">
    <location>
        <begin position="2"/>
        <end position="183"/>
    </location>
</feature>
<dbReference type="AlphaFoldDB" id="A0AAU7JGB5"/>
<sequence length="221" mass="24809">MRTFVYVDGFNLYYRMLEKRPALKWLNPKRLAEAALSPDNVIERVRYYTARVSGRLDPTSPARQQVYLNALATVPEIVIHQGAFLASTKFAGLVHPPEFRPHLADPMQQPWPNVVRVHKTEEKGSDVNLACHLLLDAFQNAFDVAVVVSNDSDLVEPIRIATRELGKIVGLLSPVGNPNPELKTVSSFMRRLRVDHLAAAQFPDPALGREGSPVRRPAEWI</sequence>
<organism evidence="2">
    <name type="scientific">Alsobacter sp. KACC 23698</name>
    <dbReference type="NCBI Taxonomy" id="3149229"/>
    <lineage>
        <taxon>Bacteria</taxon>
        <taxon>Pseudomonadati</taxon>
        <taxon>Pseudomonadota</taxon>
        <taxon>Alphaproteobacteria</taxon>
        <taxon>Hyphomicrobiales</taxon>
        <taxon>Alsobacteraceae</taxon>
        <taxon>Alsobacter</taxon>
    </lineage>
</organism>
<name>A0AAU7JGB5_9HYPH</name>
<evidence type="ECO:0000313" key="2">
    <source>
        <dbReference type="EMBL" id="XBO39303.1"/>
    </source>
</evidence>
<dbReference type="Pfam" id="PF01936">
    <property type="entry name" value="NYN"/>
    <property type="match status" value="1"/>
</dbReference>
<protein>
    <submittedName>
        <fullName evidence="2">NYN domain-containing protein</fullName>
    </submittedName>
</protein>
<dbReference type="RefSeq" id="WP_406856145.1">
    <property type="nucleotide sequence ID" value="NZ_CP157484.1"/>
</dbReference>
<proteinExistence type="predicted"/>
<reference evidence="2" key="1">
    <citation type="submission" date="2024-05" db="EMBL/GenBank/DDBJ databases">
        <authorList>
            <person name="Kim S."/>
            <person name="Heo J."/>
            <person name="Choi H."/>
            <person name="Choi Y."/>
            <person name="Kwon S.-W."/>
            <person name="Kim Y."/>
        </authorList>
    </citation>
    <scope>NUCLEOTIDE SEQUENCE</scope>
    <source>
        <strain evidence="2">KACC 23698</strain>
    </source>
</reference>
<dbReference type="Gene3D" id="3.40.50.1010">
    <property type="entry name" value="5'-nuclease"/>
    <property type="match status" value="1"/>
</dbReference>
<accession>A0AAU7JGB5</accession>
<dbReference type="EMBL" id="CP157484">
    <property type="protein sequence ID" value="XBO39303.1"/>
    <property type="molecule type" value="Genomic_DNA"/>
</dbReference>
<evidence type="ECO:0000259" key="1">
    <source>
        <dbReference type="Pfam" id="PF01936"/>
    </source>
</evidence>
<dbReference type="InterPro" id="IPR021139">
    <property type="entry name" value="NYN"/>
</dbReference>
<dbReference type="CDD" id="cd18722">
    <property type="entry name" value="PIN_NicB-like"/>
    <property type="match status" value="1"/>
</dbReference>
<gene>
    <name evidence="2" type="ORF">ABEG18_00515</name>
</gene>